<dbReference type="EMBL" id="JAKOGI010000019">
    <property type="protein sequence ID" value="KAJ8449804.1"/>
    <property type="molecule type" value="Genomic_DNA"/>
</dbReference>
<keyword evidence="1" id="KW-0732">Signal</keyword>
<keyword evidence="3" id="KW-1185">Reference proteome</keyword>
<accession>A0A9Q1QPX2</accession>
<protein>
    <recommendedName>
        <fullName evidence="4">Secreted protein</fullName>
    </recommendedName>
</protein>
<dbReference type="AlphaFoldDB" id="A0A9Q1QPX2"/>
<comment type="caution">
    <text evidence="2">The sequence shown here is derived from an EMBL/GenBank/DDBJ whole genome shotgun (WGS) entry which is preliminary data.</text>
</comment>
<name>A0A9Q1QPX2_9CARY</name>
<evidence type="ECO:0000313" key="2">
    <source>
        <dbReference type="EMBL" id="KAJ8449804.1"/>
    </source>
</evidence>
<feature type="signal peptide" evidence="1">
    <location>
        <begin position="1"/>
        <end position="31"/>
    </location>
</feature>
<evidence type="ECO:0000313" key="3">
    <source>
        <dbReference type="Proteomes" id="UP001153076"/>
    </source>
</evidence>
<dbReference type="Proteomes" id="UP001153076">
    <property type="component" value="Unassembled WGS sequence"/>
</dbReference>
<sequence length="186" mass="19656">MSLMASLTSLTASLSVSSLVTLLASPSSASASASTVISDDAFPLFIEYSGHIYSNASLRIPSRRNRSDLAGLTSESPTASRNGASRVLRLTSFPITGSSNALSMEVVLFAGWESLLGSLETSNWMFLLNPSQDAASGSTVAPPPNLDFVLLDDLTLLSLVSLIDLDLDNDLSRNPFCFVFTLAMPS</sequence>
<gene>
    <name evidence="2" type="ORF">Cgig2_001460</name>
</gene>
<reference evidence="2" key="1">
    <citation type="submission" date="2022-04" db="EMBL/GenBank/DDBJ databases">
        <title>Carnegiea gigantea Genome sequencing and assembly v2.</title>
        <authorList>
            <person name="Copetti D."/>
            <person name="Sanderson M.J."/>
            <person name="Burquez A."/>
            <person name="Wojciechowski M.F."/>
        </authorList>
    </citation>
    <scope>NUCLEOTIDE SEQUENCE</scope>
    <source>
        <strain evidence="2">SGP5-SGP5p</strain>
        <tissue evidence="2">Aerial part</tissue>
    </source>
</reference>
<evidence type="ECO:0000256" key="1">
    <source>
        <dbReference type="SAM" id="SignalP"/>
    </source>
</evidence>
<feature type="chain" id="PRO_5040201198" description="Secreted protein" evidence="1">
    <location>
        <begin position="32"/>
        <end position="186"/>
    </location>
</feature>
<evidence type="ECO:0008006" key="4">
    <source>
        <dbReference type="Google" id="ProtNLM"/>
    </source>
</evidence>
<organism evidence="2 3">
    <name type="scientific">Carnegiea gigantea</name>
    <dbReference type="NCBI Taxonomy" id="171969"/>
    <lineage>
        <taxon>Eukaryota</taxon>
        <taxon>Viridiplantae</taxon>
        <taxon>Streptophyta</taxon>
        <taxon>Embryophyta</taxon>
        <taxon>Tracheophyta</taxon>
        <taxon>Spermatophyta</taxon>
        <taxon>Magnoliopsida</taxon>
        <taxon>eudicotyledons</taxon>
        <taxon>Gunneridae</taxon>
        <taxon>Pentapetalae</taxon>
        <taxon>Caryophyllales</taxon>
        <taxon>Cactineae</taxon>
        <taxon>Cactaceae</taxon>
        <taxon>Cactoideae</taxon>
        <taxon>Echinocereeae</taxon>
        <taxon>Carnegiea</taxon>
    </lineage>
</organism>
<proteinExistence type="predicted"/>